<dbReference type="GO" id="GO:0000981">
    <property type="term" value="F:DNA-binding transcription factor activity, RNA polymerase II-specific"/>
    <property type="evidence" value="ECO:0007669"/>
    <property type="project" value="TreeGrafter"/>
</dbReference>
<dbReference type="InterPro" id="IPR036638">
    <property type="entry name" value="HLH_DNA-bd_sf"/>
</dbReference>
<dbReference type="CDD" id="cd11396">
    <property type="entry name" value="bHLHzip_USF"/>
    <property type="match status" value="1"/>
</dbReference>
<dbReference type="KEGG" id="clec:106662367"/>
<comment type="subcellular location">
    <subcellularLocation>
        <location evidence="1">Nucleus</location>
    </subcellularLocation>
</comment>
<dbReference type="PANTHER" id="PTHR46117">
    <property type="entry name" value="FI24210P1"/>
    <property type="match status" value="1"/>
</dbReference>
<dbReference type="PANTHER" id="PTHR46117:SF3">
    <property type="entry name" value="FI24210P1"/>
    <property type="match status" value="1"/>
</dbReference>
<evidence type="ECO:0000259" key="6">
    <source>
        <dbReference type="PROSITE" id="PS50888"/>
    </source>
</evidence>
<dbReference type="AlphaFoldDB" id="A0A8I6RA79"/>
<keyword evidence="2" id="KW-0805">Transcription regulation</keyword>
<dbReference type="GO" id="GO:0005634">
    <property type="term" value="C:nucleus"/>
    <property type="evidence" value="ECO:0007669"/>
    <property type="project" value="UniProtKB-SubCell"/>
</dbReference>
<evidence type="ECO:0000256" key="4">
    <source>
        <dbReference type="ARBA" id="ARBA00023242"/>
    </source>
</evidence>
<name>A0A8I6RA79_CIMLE</name>
<dbReference type="EnsemblMetazoa" id="XM_014386426.2">
    <property type="protein sequence ID" value="XP_014241912.1"/>
    <property type="gene ID" value="LOC106662367"/>
</dbReference>
<dbReference type="Pfam" id="PF00010">
    <property type="entry name" value="HLH"/>
    <property type="match status" value="1"/>
</dbReference>
<dbReference type="GO" id="GO:0046983">
    <property type="term" value="F:protein dimerization activity"/>
    <property type="evidence" value="ECO:0007669"/>
    <property type="project" value="InterPro"/>
</dbReference>
<feature type="coiled-coil region" evidence="5">
    <location>
        <begin position="192"/>
        <end position="236"/>
    </location>
</feature>
<dbReference type="Proteomes" id="UP000494040">
    <property type="component" value="Unassembled WGS sequence"/>
</dbReference>
<feature type="domain" description="BHLH" evidence="6">
    <location>
        <begin position="136"/>
        <end position="192"/>
    </location>
</feature>
<keyword evidence="3" id="KW-0804">Transcription</keyword>
<dbReference type="InterPro" id="IPR051732">
    <property type="entry name" value="USF"/>
</dbReference>
<keyword evidence="8" id="KW-1185">Reference proteome</keyword>
<reference evidence="7" key="1">
    <citation type="submission" date="2022-01" db="UniProtKB">
        <authorList>
            <consortium name="EnsemblMetazoa"/>
        </authorList>
    </citation>
    <scope>IDENTIFICATION</scope>
</reference>
<dbReference type="OrthoDB" id="690068at2759"/>
<evidence type="ECO:0000256" key="1">
    <source>
        <dbReference type="ARBA" id="ARBA00004123"/>
    </source>
</evidence>
<dbReference type="SMART" id="SM00353">
    <property type="entry name" value="HLH"/>
    <property type="match status" value="1"/>
</dbReference>
<dbReference type="GO" id="GO:0000978">
    <property type="term" value="F:RNA polymerase II cis-regulatory region sequence-specific DNA binding"/>
    <property type="evidence" value="ECO:0007669"/>
    <property type="project" value="TreeGrafter"/>
</dbReference>
<dbReference type="SUPFAM" id="SSF47459">
    <property type="entry name" value="HLH, helix-loop-helix DNA-binding domain"/>
    <property type="match status" value="1"/>
</dbReference>
<protein>
    <recommendedName>
        <fullName evidence="6">BHLH domain-containing protein</fullName>
    </recommendedName>
</protein>
<evidence type="ECO:0000256" key="5">
    <source>
        <dbReference type="SAM" id="Coils"/>
    </source>
</evidence>
<dbReference type="Gene3D" id="4.10.280.10">
    <property type="entry name" value="Helix-loop-helix DNA-binding domain"/>
    <property type="match status" value="1"/>
</dbReference>
<sequence>MDIIGAISNKSVKIKEERQDVINGLGIVEQDDTCVESDKIATRLVEGGEEAQIQYEMIDEDELTGFRVVQLADVDEVAQPAQGPPSPLQTFYSDPLNGRIYMIGPSHDVFLGTQKAVVARSLVEENTRPPVTRDDKRRATHNEVERRRRDKINHWIMKLGKIIPECKQDSAKIESQSKGGILAKACDYITELRETNERLLVYAKENEQLLADIENLGQQNEQLREENARLKALLRQAGIPNSLEELQ</sequence>
<evidence type="ECO:0000256" key="3">
    <source>
        <dbReference type="ARBA" id="ARBA00023163"/>
    </source>
</evidence>
<evidence type="ECO:0000256" key="2">
    <source>
        <dbReference type="ARBA" id="ARBA00023015"/>
    </source>
</evidence>
<accession>A0A8I6RA79</accession>
<dbReference type="InterPro" id="IPR011598">
    <property type="entry name" value="bHLH_dom"/>
</dbReference>
<keyword evidence="4" id="KW-0539">Nucleus</keyword>
<dbReference type="PROSITE" id="PS50888">
    <property type="entry name" value="BHLH"/>
    <property type="match status" value="1"/>
</dbReference>
<proteinExistence type="predicted"/>
<organism evidence="7 8">
    <name type="scientific">Cimex lectularius</name>
    <name type="common">Bed bug</name>
    <name type="synonym">Acanthia lectularia</name>
    <dbReference type="NCBI Taxonomy" id="79782"/>
    <lineage>
        <taxon>Eukaryota</taxon>
        <taxon>Metazoa</taxon>
        <taxon>Ecdysozoa</taxon>
        <taxon>Arthropoda</taxon>
        <taxon>Hexapoda</taxon>
        <taxon>Insecta</taxon>
        <taxon>Pterygota</taxon>
        <taxon>Neoptera</taxon>
        <taxon>Paraneoptera</taxon>
        <taxon>Hemiptera</taxon>
        <taxon>Heteroptera</taxon>
        <taxon>Panheteroptera</taxon>
        <taxon>Cimicomorpha</taxon>
        <taxon>Cimicidae</taxon>
        <taxon>Cimex</taxon>
    </lineage>
</organism>
<keyword evidence="5" id="KW-0175">Coiled coil</keyword>
<evidence type="ECO:0000313" key="8">
    <source>
        <dbReference type="Proteomes" id="UP000494040"/>
    </source>
</evidence>
<dbReference type="GeneID" id="106662367"/>
<dbReference type="CTD" id="31384"/>
<dbReference type="RefSeq" id="XP_014241912.1">
    <property type="nucleotide sequence ID" value="XM_014386426.2"/>
</dbReference>
<evidence type="ECO:0000313" key="7">
    <source>
        <dbReference type="EnsemblMetazoa" id="XP_014241912.1"/>
    </source>
</evidence>